<keyword evidence="3" id="KW-1185">Reference proteome</keyword>
<dbReference type="Proteomes" id="UP000663870">
    <property type="component" value="Unassembled WGS sequence"/>
</dbReference>
<accession>A0A814FIA8</accession>
<protein>
    <submittedName>
        <fullName evidence="2">Uncharacterized protein</fullName>
    </submittedName>
</protein>
<proteinExistence type="predicted"/>
<sequence length="142" mass="16992">MELEKRKLSDDDKKDLIEKVQEILHVKEKQCSKENEKLEFKLKFAEQHQKNEYEFQKFCKDYEHSMYLLSKQNIHHYPTVIFGPCPFSNIKTKPRKTIQTHNKIELPLKFPWNGVSDTTIPSVIRKDPSIFFFFEVPSSEKN</sequence>
<dbReference type="Proteomes" id="UP000663854">
    <property type="component" value="Unassembled WGS sequence"/>
</dbReference>
<dbReference type="EMBL" id="CAJNOH010000081">
    <property type="protein sequence ID" value="CAF0849539.1"/>
    <property type="molecule type" value="Genomic_DNA"/>
</dbReference>
<evidence type="ECO:0000313" key="3">
    <source>
        <dbReference type="Proteomes" id="UP000663870"/>
    </source>
</evidence>
<reference evidence="2" key="1">
    <citation type="submission" date="2021-02" db="EMBL/GenBank/DDBJ databases">
        <authorList>
            <person name="Nowell W R."/>
        </authorList>
    </citation>
    <scope>NUCLEOTIDE SEQUENCE</scope>
</reference>
<dbReference type="AlphaFoldDB" id="A0A814FIA8"/>
<gene>
    <name evidence="2" type="ORF">JXQ802_LOCUS13320</name>
    <name evidence="1" type="ORF">PYM288_LOCUS6990</name>
</gene>
<organism evidence="2 3">
    <name type="scientific">Rotaria sordida</name>
    <dbReference type="NCBI Taxonomy" id="392033"/>
    <lineage>
        <taxon>Eukaryota</taxon>
        <taxon>Metazoa</taxon>
        <taxon>Spiralia</taxon>
        <taxon>Gnathifera</taxon>
        <taxon>Rotifera</taxon>
        <taxon>Eurotatoria</taxon>
        <taxon>Bdelloidea</taxon>
        <taxon>Philodinida</taxon>
        <taxon>Philodinidae</taxon>
        <taxon>Rotaria</taxon>
    </lineage>
</organism>
<dbReference type="EMBL" id="CAJNOL010000285">
    <property type="protein sequence ID" value="CAF0983819.1"/>
    <property type="molecule type" value="Genomic_DNA"/>
</dbReference>
<comment type="caution">
    <text evidence="2">The sequence shown here is derived from an EMBL/GenBank/DDBJ whole genome shotgun (WGS) entry which is preliminary data.</text>
</comment>
<name>A0A814FIA8_9BILA</name>
<evidence type="ECO:0000313" key="2">
    <source>
        <dbReference type="EMBL" id="CAF0983819.1"/>
    </source>
</evidence>
<evidence type="ECO:0000313" key="1">
    <source>
        <dbReference type="EMBL" id="CAF0849539.1"/>
    </source>
</evidence>